<dbReference type="FunCoup" id="A0A2I4CSV7">
    <property type="interactions" value="284"/>
</dbReference>
<evidence type="ECO:0000259" key="2">
    <source>
        <dbReference type="PROSITE" id="PS50181"/>
    </source>
</evidence>
<dbReference type="RefSeq" id="XP_013883070.1">
    <property type="nucleotide sequence ID" value="XM_014027616.1"/>
</dbReference>
<feature type="region of interest" description="Disordered" evidence="1">
    <location>
        <begin position="142"/>
        <end position="161"/>
    </location>
</feature>
<dbReference type="CDD" id="cd22093">
    <property type="entry name" value="F-box_FBXO15"/>
    <property type="match status" value="1"/>
</dbReference>
<dbReference type="GO" id="GO:0019005">
    <property type="term" value="C:SCF ubiquitin ligase complex"/>
    <property type="evidence" value="ECO:0007669"/>
    <property type="project" value="TreeGrafter"/>
</dbReference>
<gene>
    <name evidence="4" type="primary">zgc:161973</name>
</gene>
<feature type="region of interest" description="Disordered" evidence="1">
    <location>
        <begin position="13"/>
        <end position="61"/>
    </location>
</feature>
<dbReference type="Gene3D" id="1.20.1280.50">
    <property type="match status" value="1"/>
</dbReference>
<dbReference type="InterPro" id="IPR036047">
    <property type="entry name" value="F-box-like_dom_sf"/>
</dbReference>
<dbReference type="PANTHER" id="PTHR46731:SF1">
    <property type="entry name" value="F-BOX ONLY PROTEIN 15"/>
    <property type="match status" value="1"/>
</dbReference>
<dbReference type="InParanoid" id="A0A2I4CSV7"/>
<name>A0A2I4CSV7_AUSLI</name>
<dbReference type="AlphaFoldDB" id="A0A2I4CSV7"/>
<dbReference type="PANTHER" id="PTHR46731">
    <property type="entry name" value="F-BOX ONLY PROTEIN 15"/>
    <property type="match status" value="1"/>
</dbReference>
<proteinExistence type="predicted"/>
<feature type="compositionally biased region" description="Low complexity" evidence="1">
    <location>
        <begin position="24"/>
        <end position="38"/>
    </location>
</feature>
<dbReference type="SMART" id="SM00256">
    <property type="entry name" value="FBOX"/>
    <property type="match status" value="1"/>
</dbReference>
<organism evidence="3 4">
    <name type="scientific">Austrofundulus limnaeus</name>
    <name type="common">Annual killifish</name>
    <dbReference type="NCBI Taxonomy" id="52670"/>
    <lineage>
        <taxon>Eukaryota</taxon>
        <taxon>Metazoa</taxon>
        <taxon>Chordata</taxon>
        <taxon>Craniata</taxon>
        <taxon>Vertebrata</taxon>
        <taxon>Euteleostomi</taxon>
        <taxon>Actinopterygii</taxon>
        <taxon>Neopterygii</taxon>
        <taxon>Teleostei</taxon>
        <taxon>Neoteleostei</taxon>
        <taxon>Acanthomorphata</taxon>
        <taxon>Ovalentaria</taxon>
        <taxon>Atherinomorphae</taxon>
        <taxon>Cyprinodontiformes</taxon>
        <taxon>Rivulidae</taxon>
        <taxon>Austrofundulus</taxon>
    </lineage>
</organism>
<dbReference type="PROSITE" id="PS50181">
    <property type="entry name" value="FBOX"/>
    <property type="match status" value="1"/>
</dbReference>
<dbReference type="SUPFAM" id="SSF81383">
    <property type="entry name" value="F-box domain"/>
    <property type="match status" value="1"/>
</dbReference>
<dbReference type="KEGG" id="alim:106531698"/>
<evidence type="ECO:0000313" key="4">
    <source>
        <dbReference type="RefSeq" id="XP_013883070.1"/>
    </source>
</evidence>
<dbReference type="InterPro" id="IPR001810">
    <property type="entry name" value="F-box_dom"/>
</dbReference>
<dbReference type="OrthoDB" id="3219396at2759"/>
<evidence type="ECO:0000256" key="1">
    <source>
        <dbReference type="SAM" id="MobiDB-lite"/>
    </source>
</evidence>
<dbReference type="Proteomes" id="UP000192220">
    <property type="component" value="Unplaced"/>
</dbReference>
<evidence type="ECO:0000313" key="3">
    <source>
        <dbReference type="Proteomes" id="UP000192220"/>
    </source>
</evidence>
<protein>
    <submittedName>
        <fullName evidence="4">F-box only protein 15</fullName>
    </submittedName>
</protein>
<accession>A0A2I4CSV7</accession>
<dbReference type="Pfam" id="PF12937">
    <property type="entry name" value="F-box-like"/>
    <property type="match status" value="1"/>
</dbReference>
<sequence>MAAGRGEFFRSFQEGLQRLPVQPAPGRQQPSRGRGRPSAGPERGRAGSGRRKKRVEQSSVHWTESYKPRNAKVCFPFRTLPASTENFIERLPSEILIKILSYLDVSSLFCVSHVSRLLHQLSNDNILWQKIYEAEFGSHTWKPSSAEEEEETAEEEQKQEEEECMVSRWKKMYFNTVARQEIKKWRRDLKDVNPYTGLPNQTEWVLRNMNVSWELTVSSCTGWETTEEQSRAHFFETSVILSWSQGFIVKYRHLSSIQLYGVRKETSRSLKTRKPSWRSQILNLNIKTSPFRHISKDSLITVLLFKPGIIIGMWRGQDQVAFIMISLHFHKLVERSLLGSPVCPYSQPADPPPAGDSDPELGLHGYTLHFVLHSTGTEIMSGRFRQLSCLKGRVFSGLLVMRVINRTDLSQHRSLSGSMRLPWRSCELEGTVENCCVMSLTLLDVFQKPFWCISTPVYICLKNPAQSLDYSGRDFLMEHQDPEGRVTMRLVWLEEQKQFFLISLTVFISAAKINQHFRRAY</sequence>
<reference evidence="4" key="1">
    <citation type="submission" date="2025-08" db="UniProtKB">
        <authorList>
            <consortium name="RefSeq"/>
        </authorList>
    </citation>
    <scope>IDENTIFICATION</scope>
</reference>
<keyword evidence="3" id="KW-1185">Reference proteome</keyword>
<dbReference type="STRING" id="52670.A0A2I4CSV7"/>
<feature type="compositionally biased region" description="Acidic residues" evidence="1">
    <location>
        <begin position="146"/>
        <end position="161"/>
    </location>
</feature>
<feature type="domain" description="F-box" evidence="2">
    <location>
        <begin position="85"/>
        <end position="131"/>
    </location>
</feature>